<reference evidence="3 4" key="1">
    <citation type="submission" date="2019-11" db="EMBL/GenBank/DDBJ databases">
        <title>Agromyces kandeliae sp. nov., isolated from mangrove soil.</title>
        <authorList>
            <person name="Wang R."/>
        </authorList>
    </citation>
    <scope>NUCLEOTIDE SEQUENCE [LARGE SCALE GENOMIC DNA]</scope>
    <source>
        <strain evidence="3 4">JCM 11433</strain>
    </source>
</reference>
<dbReference type="Pfam" id="PF02720">
    <property type="entry name" value="DUF222"/>
    <property type="match status" value="1"/>
</dbReference>
<evidence type="ECO:0000256" key="1">
    <source>
        <dbReference type="SAM" id="MobiDB-lite"/>
    </source>
</evidence>
<dbReference type="SMART" id="SM00507">
    <property type="entry name" value="HNHc"/>
    <property type="match status" value="1"/>
</dbReference>
<name>A0A6I3MA38_9MICO</name>
<accession>A0A6I3MA38</accession>
<dbReference type="CDD" id="cd00085">
    <property type="entry name" value="HNHc"/>
    <property type="match status" value="1"/>
</dbReference>
<evidence type="ECO:0000259" key="2">
    <source>
        <dbReference type="SMART" id="SM00507"/>
    </source>
</evidence>
<dbReference type="InterPro" id="IPR003615">
    <property type="entry name" value="HNH_nuc"/>
</dbReference>
<dbReference type="InterPro" id="IPR003870">
    <property type="entry name" value="DUF222"/>
</dbReference>
<dbReference type="OrthoDB" id="3261064at2"/>
<dbReference type="Proteomes" id="UP000433071">
    <property type="component" value="Unassembled WGS sequence"/>
</dbReference>
<feature type="compositionally biased region" description="Basic and acidic residues" evidence="1">
    <location>
        <begin position="101"/>
        <end position="111"/>
    </location>
</feature>
<feature type="domain" description="HNH nuclease" evidence="2">
    <location>
        <begin position="479"/>
        <end position="531"/>
    </location>
</feature>
<organism evidence="3 4">
    <name type="scientific">Agromyces bracchium</name>
    <dbReference type="NCBI Taxonomy" id="88376"/>
    <lineage>
        <taxon>Bacteria</taxon>
        <taxon>Bacillati</taxon>
        <taxon>Actinomycetota</taxon>
        <taxon>Actinomycetes</taxon>
        <taxon>Micrococcales</taxon>
        <taxon>Microbacteriaceae</taxon>
        <taxon>Agromyces</taxon>
    </lineage>
</organism>
<feature type="region of interest" description="Disordered" evidence="1">
    <location>
        <begin position="88"/>
        <end position="111"/>
    </location>
</feature>
<keyword evidence="4" id="KW-1185">Reference proteome</keyword>
<feature type="region of interest" description="Disordered" evidence="1">
    <location>
        <begin position="567"/>
        <end position="625"/>
    </location>
</feature>
<dbReference type="AlphaFoldDB" id="A0A6I3MA38"/>
<proteinExistence type="predicted"/>
<protein>
    <submittedName>
        <fullName evidence="3">DUF222 domain-containing protein</fullName>
    </submittedName>
</protein>
<dbReference type="EMBL" id="WMLB01000010">
    <property type="protein sequence ID" value="MTH67403.1"/>
    <property type="molecule type" value="Genomic_DNA"/>
</dbReference>
<dbReference type="Gene3D" id="1.10.30.50">
    <property type="match status" value="1"/>
</dbReference>
<evidence type="ECO:0000313" key="3">
    <source>
        <dbReference type="EMBL" id="MTH67403.1"/>
    </source>
</evidence>
<comment type="caution">
    <text evidence="3">The sequence shown here is derived from an EMBL/GenBank/DDBJ whole genome shotgun (WGS) entry which is preliminary data.</text>
</comment>
<evidence type="ECO:0000313" key="4">
    <source>
        <dbReference type="Proteomes" id="UP000433071"/>
    </source>
</evidence>
<gene>
    <name evidence="3" type="ORF">GJ743_03325</name>
</gene>
<sequence>MSRSTSCRTFDGPVSEYAIALMHGTTRRGRRFFRVESSGRNAGAKTGAHLGIAARVDVGGCCLTGRMNPTGAPTLEWLPSAVEGAIGTSSSRSDVLQADVRSPDPHGAEVHDPEVRHADLRGADPHGAEIRGAAPTGREIDALIDECFLDVRREPAASVHLSPEAADLRALADDLGLLVSLEQTIRWAQAEQFRLVESARARHARVEGVTDDSGRAARDGATRSFVAELATTLVVPEPVAGGLVADDSRLTGPRAATLDALEAGEIAIGHVRAMLELTRVLPSETADEVERSALADAATRTTTGFRRRLRRLCERLHPEPLEARRTRAAEERRVVLEPAPDGMAWLSLFVEAERAVAIVARLDALAAWGDPERRDERTRAQRRADVAGDLLLAGTLDASDRHLAAATGRVAAHVTVTVPVLSLLGLDDEPADLDGYGPIDAETARILAAHAPSLRRLLVHPETGAALSYGRATYRVPADLAGYVRVRDGTCRFPGCNRRAQVADLDHSEAWEHGGETSADNLAALCPPHHWLKHQTGWRLIHEADGAIRWTSPAGHVLRTLPERPFIPVAPSTVGARPPRRSGDAGSAPPSDGSPPGRPEPRRDASGPGRSGSILPDEPPWWHGG</sequence>